<keyword evidence="3 5" id="KW-0698">rRNA processing</keyword>
<dbReference type="Pfam" id="PF01782">
    <property type="entry name" value="RimM"/>
    <property type="match status" value="1"/>
</dbReference>
<comment type="subunit">
    <text evidence="5">Binds ribosomal protein uS19.</text>
</comment>
<dbReference type="SUPFAM" id="SSF50346">
    <property type="entry name" value="PRC-barrel domain"/>
    <property type="match status" value="1"/>
</dbReference>
<dbReference type="InterPro" id="IPR009000">
    <property type="entry name" value="Transl_B-barrel_sf"/>
</dbReference>
<dbReference type="Gene3D" id="2.40.30.60">
    <property type="entry name" value="RimM"/>
    <property type="match status" value="1"/>
</dbReference>
<evidence type="ECO:0000259" key="6">
    <source>
        <dbReference type="Pfam" id="PF01782"/>
    </source>
</evidence>
<reference evidence="8" key="1">
    <citation type="submission" date="2022-07" db="EMBL/GenBank/DDBJ databases">
        <title>Description and genome-wide analysis of Profundicola chukchiensis gen. nov., sp. nov., marine bacteria isolated from bottom sediments of the Chukchi Sea.</title>
        <authorList>
            <person name="Romanenko L."/>
            <person name="Otstavnykh N."/>
            <person name="Kurilenko V."/>
            <person name="Eremeev V."/>
            <person name="Velansky P."/>
            <person name="Mikhailov V."/>
            <person name="Isaeva M."/>
        </authorList>
    </citation>
    <scope>NUCLEOTIDE SEQUENCE</scope>
    <source>
        <strain evidence="8">KMM 9713</strain>
    </source>
</reference>
<dbReference type="InterPro" id="IPR036976">
    <property type="entry name" value="RimM_N_sf"/>
</dbReference>
<dbReference type="GO" id="GO:0005737">
    <property type="term" value="C:cytoplasm"/>
    <property type="evidence" value="ECO:0007669"/>
    <property type="project" value="UniProtKB-SubCell"/>
</dbReference>
<organism evidence="8 9">
    <name type="scientific">Profundicola chukchiensis</name>
    <dbReference type="NCBI Taxonomy" id="2961959"/>
    <lineage>
        <taxon>Bacteria</taxon>
        <taxon>Pseudomonadati</taxon>
        <taxon>Bacteroidota</taxon>
        <taxon>Flavobacteriia</taxon>
        <taxon>Flavobacteriales</taxon>
        <taxon>Weeksellaceae</taxon>
        <taxon>Profundicola</taxon>
    </lineage>
</organism>
<dbReference type="GO" id="GO:0006364">
    <property type="term" value="P:rRNA processing"/>
    <property type="evidence" value="ECO:0007669"/>
    <property type="project" value="UniProtKB-UniRule"/>
</dbReference>
<sequence>MQLEDCYFLGTITKAHGYKGELNVHLDTDEPDAYKNLESIFIEKNGLLVPFFLKKAKLHKGNHLRIIIEDFEDPETLIGRSIYLPLETLPPLDEGQFYYHEVKNYSMLTEEGVVVGEIVNVRDTTAQDLFEVNSPDGKEILIPVIDEFIVSVDHNKKTITVSLPDGLLDIF</sequence>
<dbReference type="SUPFAM" id="SSF50447">
    <property type="entry name" value="Translation proteins"/>
    <property type="match status" value="1"/>
</dbReference>
<dbReference type="PANTHER" id="PTHR33692">
    <property type="entry name" value="RIBOSOME MATURATION FACTOR RIMM"/>
    <property type="match status" value="1"/>
</dbReference>
<dbReference type="Gene3D" id="2.30.30.240">
    <property type="entry name" value="PRC-barrel domain"/>
    <property type="match status" value="1"/>
</dbReference>
<dbReference type="InterPro" id="IPR056792">
    <property type="entry name" value="PRC_RimM"/>
</dbReference>
<evidence type="ECO:0000259" key="7">
    <source>
        <dbReference type="Pfam" id="PF24986"/>
    </source>
</evidence>
<dbReference type="RefSeq" id="WP_304419741.1">
    <property type="nucleotide sequence ID" value="NZ_JANCMU010000001.1"/>
</dbReference>
<evidence type="ECO:0000256" key="4">
    <source>
        <dbReference type="ARBA" id="ARBA00023186"/>
    </source>
</evidence>
<dbReference type="InterPro" id="IPR011033">
    <property type="entry name" value="PRC_barrel-like_sf"/>
</dbReference>
<comment type="domain">
    <text evidence="5">The PRC barrel domain binds ribosomal protein uS19.</text>
</comment>
<feature type="domain" description="RimM N-terminal" evidence="6">
    <location>
        <begin position="9"/>
        <end position="75"/>
    </location>
</feature>
<evidence type="ECO:0000313" key="8">
    <source>
        <dbReference type="EMBL" id="MDG4944991.1"/>
    </source>
</evidence>
<name>A0A9X4MU73_9FLAO</name>
<evidence type="ECO:0000256" key="3">
    <source>
        <dbReference type="ARBA" id="ARBA00022552"/>
    </source>
</evidence>
<accession>A0A9X4MU73</accession>
<keyword evidence="2 5" id="KW-0690">Ribosome biogenesis</keyword>
<dbReference type="InterPro" id="IPR011961">
    <property type="entry name" value="RimM"/>
</dbReference>
<gene>
    <name evidence="5 8" type="primary">rimM</name>
    <name evidence="8" type="ORF">NMK71_01055</name>
</gene>
<keyword evidence="4 5" id="KW-0143">Chaperone</keyword>
<keyword evidence="1 5" id="KW-0963">Cytoplasm</keyword>
<comment type="subcellular location">
    <subcellularLocation>
        <location evidence="5">Cytoplasm</location>
    </subcellularLocation>
</comment>
<dbReference type="Pfam" id="PF24986">
    <property type="entry name" value="PRC_RimM"/>
    <property type="match status" value="1"/>
</dbReference>
<evidence type="ECO:0000256" key="5">
    <source>
        <dbReference type="HAMAP-Rule" id="MF_00014"/>
    </source>
</evidence>
<protein>
    <recommendedName>
        <fullName evidence="5">Ribosome maturation factor RimM</fullName>
    </recommendedName>
</protein>
<dbReference type="HAMAP" id="MF_00014">
    <property type="entry name" value="Ribosome_mat_RimM"/>
    <property type="match status" value="1"/>
</dbReference>
<dbReference type="Proteomes" id="UP001152599">
    <property type="component" value="Unassembled WGS sequence"/>
</dbReference>
<evidence type="ECO:0000256" key="1">
    <source>
        <dbReference type="ARBA" id="ARBA00022490"/>
    </source>
</evidence>
<dbReference type="GO" id="GO:0043022">
    <property type="term" value="F:ribosome binding"/>
    <property type="evidence" value="ECO:0007669"/>
    <property type="project" value="InterPro"/>
</dbReference>
<dbReference type="PANTHER" id="PTHR33692:SF1">
    <property type="entry name" value="RIBOSOME MATURATION FACTOR RIMM"/>
    <property type="match status" value="1"/>
</dbReference>
<comment type="function">
    <text evidence="5">An accessory protein needed during the final step in the assembly of 30S ribosomal subunit, possibly for assembly of the head region. Essential for efficient processing of 16S rRNA. May be needed both before and after RbfA during the maturation of 16S rRNA. It has affinity for free ribosomal 30S subunits but not for 70S ribosomes.</text>
</comment>
<dbReference type="GO" id="GO:0042274">
    <property type="term" value="P:ribosomal small subunit biogenesis"/>
    <property type="evidence" value="ECO:0007669"/>
    <property type="project" value="UniProtKB-UniRule"/>
</dbReference>
<dbReference type="AlphaFoldDB" id="A0A9X4MU73"/>
<evidence type="ECO:0000313" key="9">
    <source>
        <dbReference type="Proteomes" id="UP001152599"/>
    </source>
</evidence>
<dbReference type="NCBIfam" id="TIGR02273">
    <property type="entry name" value="16S_RimM"/>
    <property type="match status" value="1"/>
</dbReference>
<comment type="similarity">
    <text evidence="5">Belongs to the RimM family.</text>
</comment>
<dbReference type="EMBL" id="JANCMU010000001">
    <property type="protein sequence ID" value="MDG4944991.1"/>
    <property type="molecule type" value="Genomic_DNA"/>
</dbReference>
<dbReference type="GO" id="GO:0005840">
    <property type="term" value="C:ribosome"/>
    <property type="evidence" value="ECO:0007669"/>
    <property type="project" value="InterPro"/>
</dbReference>
<evidence type="ECO:0000256" key="2">
    <source>
        <dbReference type="ARBA" id="ARBA00022517"/>
    </source>
</evidence>
<feature type="domain" description="Ribosome maturation factor RimM PRC barrel" evidence="7">
    <location>
        <begin position="100"/>
        <end position="167"/>
    </location>
</feature>
<comment type="caution">
    <text evidence="8">The sequence shown here is derived from an EMBL/GenBank/DDBJ whole genome shotgun (WGS) entry which is preliminary data.</text>
</comment>
<proteinExistence type="inferred from homology"/>
<dbReference type="InterPro" id="IPR002676">
    <property type="entry name" value="RimM_N"/>
</dbReference>
<keyword evidence="9" id="KW-1185">Reference proteome</keyword>